<comment type="caution">
    <text evidence="1">The sequence shown here is derived from an EMBL/GenBank/DDBJ whole genome shotgun (WGS) entry which is preliminary data.</text>
</comment>
<reference evidence="1 2" key="1">
    <citation type="submission" date="2019-10" db="EMBL/GenBank/DDBJ databases">
        <title>Genome sequence of Azospirillum formosense CC-Nfb-7.</title>
        <authorList>
            <person name="Ambrosini A."/>
            <person name="Sant'Anna F.H."/>
            <person name="Cassan F.D."/>
            <person name="Souza E.M."/>
            <person name="Passaglia L.M.P."/>
        </authorList>
    </citation>
    <scope>NUCLEOTIDE SEQUENCE [LARGE SCALE GENOMIC DNA]</scope>
    <source>
        <strain evidence="1 2">CC-NFb-7</strain>
    </source>
</reference>
<organism evidence="1 2">
    <name type="scientific">Azospirillum formosense</name>
    <dbReference type="NCBI Taxonomy" id="861533"/>
    <lineage>
        <taxon>Bacteria</taxon>
        <taxon>Pseudomonadati</taxon>
        <taxon>Pseudomonadota</taxon>
        <taxon>Alphaproteobacteria</taxon>
        <taxon>Rhodospirillales</taxon>
        <taxon>Azospirillaceae</taxon>
        <taxon>Azospirillum</taxon>
    </lineage>
</organism>
<evidence type="ECO:0008006" key="3">
    <source>
        <dbReference type="Google" id="ProtNLM"/>
    </source>
</evidence>
<protein>
    <recommendedName>
        <fullName evidence="3">Helix-turn-helix domain-containing protein</fullName>
    </recommendedName>
</protein>
<proteinExistence type="predicted"/>
<keyword evidence="2" id="KW-1185">Reference proteome</keyword>
<sequence>MATTISQLTSLTDCDDLTADHLEETRQALGLTTAEIAEAVGWSVRKYQRTLDAAREAGAVDRDTVLMLRGLESVLASQTPHSSSLMARRSMRTVDRSGGVPERFRRVFANSNGKPDDRDLPWTLVVAPDILRVLVERANARTRITYGEIAELLLDRGLLKQRVWPYTAYGRPLGLICGVLLDLGLDEGRKVPVLSTIVVNRTGEPGPGFDDMAKRYYKAWGGDARRVNRDRSGAIQELQEEVFAFDDWDGVRQRLGLAPL</sequence>
<evidence type="ECO:0000313" key="2">
    <source>
        <dbReference type="Proteomes" id="UP000639419"/>
    </source>
</evidence>
<gene>
    <name evidence="1" type="ORF">GBZ26_18705</name>
</gene>
<name>A0ABX2KXA9_9PROT</name>
<dbReference type="RefSeq" id="WP_174440136.1">
    <property type="nucleotide sequence ID" value="NZ_BAABCC010000002.1"/>
</dbReference>
<accession>A0ABX2KXA9</accession>
<evidence type="ECO:0000313" key="1">
    <source>
        <dbReference type="EMBL" id="NUB21216.1"/>
    </source>
</evidence>
<dbReference type="EMBL" id="WHOR01000154">
    <property type="protein sequence ID" value="NUB21216.1"/>
    <property type="molecule type" value="Genomic_DNA"/>
</dbReference>
<dbReference type="Proteomes" id="UP000639419">
    <property type="component" value="Unassembled WGS sequence"/>
</dbReference>